<proteinExistence type="predicted"/>
<protein>
    <submittedName>
        <fullName evidence="2">Uncharacterized protein</fullName>
    </submittedName>
</protein>
<feature type="region of interest" description="Disordered" evidence="1">
    <location>
        <begin position="1"/>
        <end position="32"/>
    </location>
</feature>
<name>A0A484UR63_9ZZZZ</name>
<evidence type="ECO:0000256" key="1">
    <source>
        <dbReference type="SAM" id="MobiDB-lite"/>
    </source>
</evidence>
<sequence length="43" mass="4789">MVNGGQWRGALHAAISSREAGRAKDHPRRAMWPTCEIKRTTLA</sequence>
<organism evidence="2">
    <name type="scientific">plant metagenome</name>
    <dbReference type="NCBI Taxonomy" id="1297885"/>
    <lineage>
        <taxon>unclassified sequences</taxon>
        <taxon>metagenomes</taxon>
        <taxon>organismal metagenomes</taxon>
    </lineage>
</organism>
<gene>
    <name evidence="2" type="ORF">DAR3_1268</name>
</gene>
<dbReference type="AlphaFoldDB" id="A0A484UR63"/>
<accession>A0A484UR63</accession>
<dbReference type="EMBL" id="CAADIJ010000028">
    <property type="protein sequence ID" value="VFR89025.1"/>
    <property type="molecule type" value="Genomic_DNA"/>
</dbReference>
<reference evidence="2" key="1">
    <citation type="submission" date="2019-03" db="EMBL/GenBank/DDBJ databases">
        <authorList>
            <person name="Danneels B."/>
        </authorList>
    </citation>
    <scope>NUCLEOTIDE SEQUENCE</scope>
</reference>
<evidence type="ECO:0000313" key="2">
    <source>
        <dbReference type="EMBL" id="VFR89025.1"/>
    </source>
</evidence>